<gene>
    <name evidence="3" type="ORF">AARE701A_LOCUS3769</name>
</gene>
<organism evidence="3 4">
    <name type="scientific">Arabidopsis arenosa</name>
    <name type="common">Sand rock-cress</name>
    <name type="synonym">Cardaminopsis arenosa</name>
    <dbReference type="NCBI Taxonomy" id="38785"/>
    <lineage>
        <taxon>Eukaryota</taxon>
        <taxon>Viridiplantae</taxon>
        <taxon>Streptophyta</taxon>
        <taxon>Embryophyta</taxon>
        <taxon>Tracheophyta</taxon>
        <taxon>Spermatophyta</taxon>
        <taxon>Magnoliopsida</taxon>
        <taxon>eudicotyledons</taxon>
        <taxon>Gunneridae</taxon>
        <taxon>Pentapetalae</taxon>
        <taxon>rosids</taxon>
        <taxon>malvids</taxon>
        <taxon>Brassicales</taxon>
        <taxon>Brassicaceae</taxon>
        <taxon>Camelineae</taxon>
        <taxon>Arabidopsis</taxon>
    </lineage>
</organism>
<feature type="compositionally biased region" description="Low complexity" evidence="1">
    <location>
        <begin position="84"/>
        <end position="97"/>
    </location>
</feature>
<evidence type="ECO:0000256" key="1">
    <source>
        <dbReference type="SAM" id="MobiDB-lite"/>
    </source>
</evidence>
<feature type="compositionally biased region" description="Low complexity" evidence="1">
    <location>
        <begin position="16"/>
        <end position="30"/>
    </location>
</feature>
<accession>A0A8S1ZN05</accession>
<evidence type="ECO:0000313" key="4">
    <source>
        <dbReference type="Proteomes" id="UP000682877"/>
    </source>
</evidence>
<dbReference type="Proteomes" id="UP000682877">
    <property type="component" value="Chromosome 1"/>
</dbReference>
<feature type="domain" description="Putative plant transposon protein" evidence="2">
    <location>
        <begin position="199"/>
        <end position="354"/>
    </location>
</feature>
<protein>
    <recommendedName>
        <fullName evidence="2">Putative plant transposon protein domain-containing protein</fullName>
    </recommendedName>
</protein>
<sequence>MATDSATSADRTDAIPTSTAAPSVSAPSSSLPNPTSPIPVLVPKSEPGATKTRKVKAKNFVQPPKKKHCGVASSSRPKSKHPTPITRRPSRRAAAARTSDDIEDITGDANDEDVAEIPPPAFLARYQANRKLIAIRERKYPELKFSSVPSVNTLFITETARDRYQGICKRRFNEMSFLAPDCVSTQAAYKIISDAGLLPTITEIDTFVEQVVLVFYANLPDAEVRETGELMVFVRGSMYEFSPTIINQMFQLSNPIFPVNVHVTDIAADLDDVAAVLSSGRVTSWNWMPTVNSHTLKPGRSTLLYMVVKKHEINFGKLVYDEVWNCSQQVASPSSTWLLIFLNLIDQLLRFQRIVPELDTDVTSAAPQRFTFEIKGPFVPAGPATLTADLALLMATIKTVLQRLTGGDYADVVHVVSHNSDEGGVKSIVGLA</sequence>
<proteinExistence type="predicted"/>
<dbReference type="AlphaFoldDB" id="A0A8S1ZN05"/>
<dbReference type="Pfam" id="PF20167">
    <property type="entry name" value="Transposase_32"/>
    <property type="match status" value="1"/>
</dbReference>
<keyword evidence="4" id="KW-1185">Reference proteome</keyword>
<dbReference type="InterPro" id="IPR046796">
    <property type="entry name" value="Transposase_32_dom"/>
</dbReference>
<feature type="region of interest" description="Disordered" evidence="1">
    <location>
        <begin position="1"/>
        <end position="99"/>
    </location>
</feature>
<name>A0A8S1ZN05_ARAAE</name>
<evidence type="ECO:0000259" key="2">
    <source>
        <dbReference type="Pfam" id="PF20167"/>
    </source>
</evidence>
<dbReference type="EMBL" id="LR999451">
    <property type="protein sequence ID" value="CAE5960320.1"/>
    <property type="molecule type" value="Genomic_DNA"/>
</dbReference>
<evidence type="ECO:0000313" key="3">
    <source>
        <dbReference type="EMBL" id="CAE5960320.1"/>
    </source>
</evidence>
<reference evidence="3" key="1">
    <citation type="submission" date="2021-01" db="EMBL/GenBank/DDBJ databases">
        <authorList>
            <person name="Bezrukov I."/>
        </authorList>
    </citation>
    <scope>NUCLEOTIDE SEQUENCE</scope>
</reference>